<dbReference type="AlphaFoldDB" id="A0A9P8VNH8"/>
<dbReference type="GO" id="GO:0005886">
    <property type="term" value="C:plasma membrane"/>
    <property type="evidence" value="ECO:0007669"/>
    <property type="project" value="TreeGrafter"/>
</dbReference>
<evidence type="ECO:0000256" key="3">
    <source>
        <dbReference type="ARBA" id="ARBA00022692"/>
    </source>
</evidence>
<feature type="transmembrane region" description="Helical" evidence="6">
    <location>
        <begin position="32"/>
        <end position="52"/>
    </location>
</feature>
<dbReference type="InterPro" id="IPR036259">
    <property type="entry name" value="MFS_trans_sf"/>
</dbReference>
<evidence type="ECO:0000256" key="2">
    <source>
        <dbReference type="ARBA" id="ARBA00022448"/>
    </source>
</evidence>
<dbReference type="EMBL" id="JAGPYM010000066">
    <property type="protein sequence ID" value="KAH6869753.1"/>
    <property type="molecule type" value="Genomic_DNA"/>
</dbReference>
<sequence>MRGNHSFTWGIQMTYCTPYLLNLGLTKSNTSLVWIAGPLSGLIVQPVVGAITDESRSRWGRRRPPMVVGSLVVAACFLVLGFTRELVGFIISDDERAKRPTIVLAVLAIYAVNFAINMVTSCSKSLLVDTLTIDQQQTGAAWASRMSGVGQMLGFGAGAVDMVQLFGTALGDTQFKQLTVISALFMLGSTALTCWAVTERVLISEPSRHEGRFKFLYQIYVTLFSLPPRIRAICWAQFWAWIGWYPFTFYSTIWVGELYFRYDVAPDARQSQDMIGAIGRVGSTSLAIYSFVTFAGVWILPLLVQSPEDGSFTQRPPLAMTGFLTRFNERKPDLLTAWILGHLIFTGAMAMAPLATSFRFATLLVCICGIPSAIAMWAPSAFLGIEVNKLSRGTNHDGAYHRISNESEIELPDLGVRDSLAHPEHGFENELSSTSSTGELSGIYFGILNIYTTLPQFVGTFISTIVFAILEPGTNPDLSEDDKEHADPKGLNAIAVCLFIGAMGTLVAAHMTRKLKTL</sequence>
<evidence type="ECO:0000256" key="5">
    <source>
        <dbReference type="ARBA" id="ARBA00023136"/>
    </source>
</evidence>
<evidence type="ECO:0000256" key="4">
    <source>
        <dbReference type="ARBA" id="ARBA00022989"/>
    </source>
</evidence>
<keyword evidence="5 6" id="KW-0472">Membrane</keyword>
<dbReference type="SUPFAM" id="SSF103473">
    <property type="entry name" value="MFS general substrate transporter"/>
    <property type="match status" value="1"/>
</dbReference>
<dbReference type="Proteomes" id="UP000777438">
    <property type="component" value="Unassembled WGS sequence"/>
</dbReference>
<comment type="caution">
    <text evidence="7">The sequence shown here is derived from an EMBL/GenBank/DDBJ whole genome shotgun (WGS) entry which is preliminary data.</text>
</comment>
<feature type="transmembrane region" description="Helical" evidence="6">
    <location>
        <begin position="152"/>
        <end position="171"/>
    </location>
</feature>
<feature type="transmembrane region" description="Helical" evidence="6">
    <location>
        <begin position="102"/>
        <end position="120"/>
    </location>
</feature>
<evidence type="ECO:0000256" key="1">
    <source>
        <dbReference type="ARBA" id="ARBA00004141"/>
    </source>
</evidence>
<accession>A0A9P8VNH8</accession>
<dbReference type="Pfam" id="PF13347">
    <property type="entry name" value="MFS_2"/>
    <property type="match status" value="1"/>
</dbReference>
<organism evidence="7 8">
    <name type="scientific">Thelonectria olida</name>
    <dbReference type="NCBI Taxonomy" id="1576542"/>
    <lineage>
        <taxon>Eukaryota</taxon>
        <taxon>Fungi</taxon>
        <taxon>Dikarya</taxon>
        <taxon>Ascomycota</taxon>
        <taxon>Pezizomycotina</taxon>
        <taxon>Sordariomycetes</taxon>
        <taxon>Hypocreomycetidae</taxon>
        <taxon>Hypocreales</taxon>
        <taxon>Nectriaceae</taxon>
        <taxon>Thelonectria</taxon>
    </lineage>
</organism>
<feature type="transmembrane region" description="Helical" evidence="6">
    <location>
        <begin position="286"/>
        <end position="304"/>
    </location>
</feature>
<dbReference type="GO" id="GO:0008506">
    <property type="term" value="F:sucrose:proton symporter activity"/>
    <property type="evidence" value="ECO:0007669"/>
    <property type="project" value="TreeGrafter"/>
</dbReference>
<feature type="transmembrane region" description="Helical" evidence="6">
    <location>
        <begin position="360"/>
        <end position="385"/>
    </location>
</feature>
<dbReference type="PANTHER" id="PTHR19432">
    <property type="entry name" value="SUGAR TRANSPORTER"/>
    <property type="match status" value="1"/>
</dbReference>
<feature type="transmembrane region" description="Helical" evidence="6">
    <location>
        <begin position="443"/>
        <end position="470"/>
    </location>
</feature>
<keyword evidence="3 6" id="KW-0812">Transmembrane</keyword>
<gene>
    <name evidence="7" type="ORF">B0T10DRAFT_280086</name>
</gene>
<feature type="transmembrane region" description="Helical" evidence="6">
    <location>
        <begin position="490"/>
        <end position="509"/>
    </location>
</feature>
<protein>
    <submittedName>
        <fullName evidence="7">Major facilitator superfamily domain-containing protein</fullName>
    </submittedName>
</protein>
<evidence type="ECO:0000256" key="6">
    <source>
        <dbReference type="SAM" id="Phobius"/>
    </source>
</evidence>
<dbReference type="Gene3D" id="1.20.1250.20">
    <property type="entry name" value="MFS general substrate transporter like domains"/>
    <property type="match status" value="1"/>
</dbReference>
<feature type="transmembrane region" description="Helical" evidence="6">
    <location>
        <begin position="64"/>
        <end position="82"/>
    </location>
</feature>
<keyword evidence="8" id="KW-1185">Reference proteome</keyword>
<keyword evidence="4 6" id="KW-1133">Transmembrane helix</keyword>
<proteinExistence type="predicted"/>
<evidence type="ECO:0000313" key="7">
    <source>
        <dbReference type="EMBL" id="KAH6869753.1"/>
    </source>
</evidence>
<feature type="transmembrane region" description="Helical" evidence="6">
    <location>
        <begin position="177"/>
        <end position="198"/>
    </location>
</feature>
<keyword evidence="2" id="KW-0813">Transport</keyword>
<feature type="transmembrane region" description="Helical" evidence="6">
    <location>
        <begin position="334"/>
        <end position="354"/>
    </location>
</feature>
<comment type="subcellular location">
    <subcellularLocation>
        <location evidence="1">Membrane</location>
        <topology evidence="1">Multi-pass membrane protein</topology>
    </subcellularLocation>
</comment>
<dbReference type="OrthoDB" id="28755at2759"/>
<reference evidence="7 8" key="1">
    <citation type="journal article" date="2021" name="Nat. Commun.">
        <title>Genetic determinants of endophytism in the Arabidopsis root mycobiome.</title>
        <authorList>
            <person name="Mesny F."/>
            <person name="Miyauchi S."/>
            <person name="Thiergart T."/>
            <person name="Pickel B."/>
            <person name="Atanasova L."/>
            <person name="Karlsson M."/>
            <person name="Huettel B."/>
            <person name="Barry K.W."/>
            <person name="Haridas S."/>
            <person name="Chen C."/>
            <person name="Bauer D."/>
            <person name="Andreopoulos W."/>
            <person name="Pangilinan J."/>
            <person name="LaButti K."/>
            <person name="Riley R."/>
            <person name="Lipzen A."/>
            <person name="Clum A."/>
            <person name="Drula E."/>
            <person name="Henrissat B."/>
            <person name="Kohler A."/>
            <person name="Grigoriev I.V."/>
            <person name="Martin F.M."/>
            <person name="Hacquard S."/>
        </authorList>
    </citation>
    <scope>NUCLEOTIDE SEQUENCE [LARGE SCALE GENOMIC DNA]</scope>
    <source>
        <strain evidence="7 8">MPI-CAGE-CH-0241</strain>
    </source>
</reference>
<evidence type="ECO:0000313" key="8">
    <source>
        <dbReference type="Proteomes" id="UP000777438"/>
    </source>
</evidence>
<dbReference type="PANTHER" id="PTHR19432:SF76">
    <property type="entry name" value="TRANSPORTER, PUTATIVE (EUROFUNG)-RELATED"/>
    <property type="match status" value="1"/>
</dbReference>
<name>A0A9P8VNH8_9HYPO</name>